<sequence>MKMQPCGTVGSRDDIVLRNGAKVRLRFPAVRSTFRIAPFNESSMLLSRFLSASFILTIHSGAGADPALIALSRGYFALFHGPASSQSVQCCQKSDPYHDLADLRTTPTFSLVPFCRARAAMARIVLLRRH</sequence>
<dbReference type="AlphaFoldDB" id="E5A903"/>
<protein>
    <submittedName>
        <fullName evidence="1">Predicted protein</fullName>
    </submittedName>
</protein>
<dbReference type="HOGENOM" id="CLU_1938549_0_0_1"/>
<accession>E5A903</accession>
<keyword evidence="2" id="KW-1185">Reference proteome</keyword>
<name>E5A903_LEPMJ</name>
<evidence type="ECO:0000313" key="2">
    <source>
        <dbReference type="Proteomes" id="UP000002668"/>
    </source>
</evidence>
<evidence type="ECO:0000313" key="1">
    <source>
        <dbReference type="EMBL" id="CBY00098.1"/>
    </source>
</evidence>
<reference evidence="2" key="1">
    <citation type="journal article" date="2011" name="Nat. Commun.">
        <title>Effector diversification within compartments of the Leptosphaeria maculans genome affected by Repeat-Induced Point mutations.</title>
        <authorList>
            <person name="Rouxel T."/>
            <person name="Grandaubert J."/>
            <person name="Hane J.K."/>
            <person name="Hoede C."/>
            <person name="van de Wouw A.P."/>
            <person name="Couloux A."/>
            <person name="Dominguez V."/>
            <person name="Anthouard V."/>
            <person name="Bally P."/>
            <person name="Bourras S."/>
            <person name="Cozijnsen A.J."/>
            <person name="Ciuffetti L.M."/>
            <person name="Degrave A."/>
            <person name="Dilmaghani A."/>
            <person name="Duret L."/>
            <person name="Fudal I."/>
            <person name="Goodwin S.B."/>
            <person name="Gout L."/>
            <person name="Glaser N."/>
            <person name="Linglin J."/>
            <person name="Kema G.H.J."/>
            <person name="Lapalu N."/>
            <person name="Lawrence C.B."/>
            <person name="May K."/>
            <person name="Meyer M."/>
            <person name="Ollivier B."/>
            <person name="Poulain J."/>
            <person name="Schoch C.L."/>
            <person name="Simon A."/>
            <person name="Spatafora J.W."/>
            <person name="Stachowiak A."/>
            <person name="Turgeon B.G."/>
            <person name="Tyler B.M."/>
            <person name="Vincent D."/>
            <person name="Weissenbach J."/>
            <person name="Amselem J."/>
            <person name="Quesneville H."/>
            <person name="Oliver R.P."/>
            <person name="Wincker P."/>
            <person name="Balesdent M.-H."/>
            <person name="Howlett B.J."/>
        </authorList>
    </citation>
    <scope>NUCLEOTIDE SEQUENCE [LARGE SCALE GENOMIC DNA]</scope>
    <source>
        <strain evidence="2">JN3 / isolate v23.1.3 / race Av1-4-5-6-7-8</strain>
    </source>
</reference>
<gene>
    <name evidence="1" type="ORF">LEMA_P076870.1</name>
</gene>
<organism evidence="2">
    <name type="scientific">Leptosphaeria maculans (strain JN3 / isolate v23.1.3 / race Av1-4-5-6-7-8)</name>
    <name type="common">Blackleg fungus</name>
    <name type="synonym">Phoma lingam</name>
    <dbReference type="NCBI Taxonomy" id="985895"/>
    <lineage>
        <taxon>Eukaryota</taxon>
        <taxon>Fungi</taxon>
        <taxon>Dikarya</taxon>
        <taxon>Ascomycota</taxon>
        <taxon>Pezizomycotina</taxon>
        <taxon>Dothideomycetes</taxon>
        <taxon>Pleosporomycetidae</taxon>
        <taxon>Pleosporales</taxon>
        <taxon>Pleosporineae</taxon>
        <taxon>Leptosphaeriaceae</taxon>
        <taxon>Plenodomus</taxon>
        <taxon>Plenodomus lingam/Leptosphaeria maculans species complex</taxon>
    </lineage>
</organism>
<dbReference type="InParanoid" id="E5A903"/>
<dbReference type="Proteomes" id="UP000002668">
    <property type="component" value="Genome"/>
</dbReference>
<proteinExistence type="predicted"/>
<dbReference type="VEuPathDB" id="FungiDB:LEMA_P076870.1"/>
<dbReference type="EMBL" id="FP929137">
    <property type="protein sequence ID" value="CBY00098.1"/>
    <property type="molecule type" value="Genomic_DNA"/>
</dbReference>